<organism evidence="2 4">
    <name type="scientific">Roseovarius indicus</name>
    <dbReference type="NCBI Taxonomy" id="540747"/>
    <lineage>
        <taxon>Bacteria</taxon>
        <taxon>Pseudomonadati</taxon>
        <taxon>Pseudomonadota</taxon>
        <taxon>Alphaproteobacteria</taxon>
        <taxon>Rhodobacterales</taxon>
        <taxon>Roseobacteraceae</taxon>
        <taxon>Roseovarius</taxon>
    </lineage>
</organism>
<name>A0A0T5NXA8_9RHOB</name>
<geneLocation type="plasmid" evidence="5">
    <name>pridsm_03</name>
</geneLocation>
<dbReference type="PANTHER" id="PTHR33876">
    <property type="entry name" value="UNNAMED PRODUCT"/>
    <property type="match status" value="1"/>
</dbReference>
<dbReference type="STRING" id="540747.SAMN04488031_11830"/>
<feature type="transmembrane region" description="Helical" evidence="1">
    <location>
        <begin position="54"/>
        <end position="78"/>
    </location>
</feature>
<evidence type="ECO:0000313" key="5">
    <source>
        <dbReference type="Proteomes" id="UP000325785"/>
    </source>
</evidence>
<evidence type="ECO:0000313" key="4">
    <source>
        <dbReference type="Proteomes" id="UP000051401"/>
    </source>
</evidence>
<feature type="transmembrane region" description="Helical" evidence="1">
    <location>
        <begin position="186"/>
        <end position="210"/>
    </location>
</feature>
<protein>
    <submittedName>
        <fullName evidence="3">High-affinity nickel-transport protein</fullName>
    </submittedName>
</protein>
<feature type="transmembrane region" description="Helical" evidence="1">
    <location>
        <begin position="84"/>
        <end position="103"/>
    </location>
</feature>
<dbReference type="InterPro" id="IPR052776">
    <property type="entry name" value="Chloro_ReproSupport/MetalTrans"/>
</dbReference>
<keyword evidence="4" id="KW-1185">Reference proteome</keyword>
<reference evidence="3 5" key="2">
    <citation type="submission" date="2018-08" db="EMBL/GenBank/DDBJ databases">
        <title>Genetic Globetrotter - A new plasmid hitch-hiking vast phylogenetic and geographic distances.</title>
        <authorList>
            <person name="Vollmers J."/>
            <person name="Petersen J."/>
        </authorList>
    </citation>
    <scope>NUCLEOTIDE SEQUENCE [LARGE SCALE GENOMIC DNA]</scope>
    <source>
        <strain evidence="3 5">DSM 26383</strain>
        <plasmid evidence="5">pridsm_03</plasmid>
        <plasmid evidence="3">pRIdsm_03</plasmid>
    </source>
</reference>
<feature type="transmembrane region" description="Helical" evidence="1">
    <location>
        <begin position="222"/>
        <end position="240"/>
    </location>
</feature>
<dbReference type="EMBL" id="CP031601">
    <property type="protein sequence ID" value="QEW30071.1"/>
    <property type="molecule type" value="Genomic_DNA"/>
</dbReference>
<feature type="transmembrane region" description="Helical" evidence="1">
    <location>
        <begin position="154"/>
        <end position="174"/>
    </location>
</feature>
<evidence type="ECO:0000313" key="3">
    <source>
        <dbReference type="EMBL" id="QEW30071.1"/>
    </source>
</evidence>
<proteinExistence type="predicted"/>
<dbReference type="PANTHER" id="PTHR33876:SF4">
    <property type="entry name" value="CHLOROPLAST PROTEIN FOR GROWTH AND FERTILITY 2"/>
    <property type="match status" value="1"/>
</dbReference>
<keyword evidence="1" id="KW-0472">Membrane</keyword>
<dbReference type="RefSeq" id="WP_051922140.1">
    <property type="nucleotide sequence ID" value="NZ_CP031601.1"/>
</dbReference>
<reference evidence="2 4" key="1">
    <citation type="submission" date="2015-04" db="EMBL/GenBank/DDBJ databases">
        <title>The draft genome sequence of Roseovarius indicus B108T.</title>
        <authorList>
            <person name="Li G."/>
            <person name="Lai Q."/>
            <person name="Shao Z."/>
            <person name="Yan P."/>
        </authorList>
    </citation>
    <scope>NUCLEOTIDE SEQUENCE [LARGE SCALE GENOMIC DNA]</scope>
    <source>
        <strain evidence="2 4">B108</strain>
    </source>
</reference>
<geneLocation type="plasmid" evidence="3">
    <name>pRIdsm_03</name>
</geneLocation>
<dbReference type="Proteomes" id="UP000325785">
    <property type="component" value="Plasmid pRIdsm_03"/>
</dbReference>
<keyword evidence="1" id="KW-0812">Transmembrane</keyword>
<keyword evidence="3" id="KW-0614">Plasmid</keyword>
<keyword evidence="1" id="KW-1133">Transmembrane helix</keyword>
<gene>
    <name evidence="3" type="ORF">RIdsm_05917</name>
    <name evidence="2" type="ORF">XM52_27895</name>
</gene>
<dbReference type="AlphaFoldDB" id="A0A0T5NXA8"/>
<dbReference type="KEGG" id="rid:RIdsm_05917"/>
<dbReference type="EMBL" id="LAXI01000038">
    <property type="protein sequence ID" value="KRS13279.1"/>
    <property type="molecule type" value="Genomic_DNA"/>
</dbReference>
<accession>A0A0T5NXA8</accession>
<feature type="transmembrane region" description="Helical" evidence="1">
    <location>
        <begin position="20"/>
        <end position="42"/>
    </location>
</feature>
<dbReference type="OrthoDB" id="5333961at2"/>
<dbReference type="Proteomes" id="UP000051401">
    <property type="component" value="Unassembled WGS sequence"/>
</dbReference>
<evidence type="ECO:0000313" key="2">
    <source>
        <dbReference type="EMBL" id="KRS13279.1"/>
    </source>
</evidence>
<evidence type="ECO:0000256" key="1">
    <source>
        <dbReference type="SAM" id="Phobius"/>
    </source>
</evidence>
<dbReference type="PATRIC" id="fig|540747.5.peg.4365"/>
<sequence length="250" mass="26434">MALLENLTFLDASSSSGFLVLGLLFGMVHALEADHLAAIITLSRGGKNKLLLRGAVWGLGHTATLLIMSIGVIVFSLVLNEQRAATFEFAVGVMLVFLGAQVVHRFRKDRLHYHVHQHEGQGYHMHVHSHASDVADHSKSSHAHVHAERFPLKAFFIGLLHGAAGSSGLIVLAVSKTGDPWLAVGYVGLVGLGSVLGMAAMSVVVGWPVLQAPKIAKGLHTAVQMSIAAVVVAIGLSIMWETGPVAWGTG</sequence>